<dbReference type="Gene3D" id="1.25.40.20">
    <property type="entry name" value="Ankyrin repeat-containing domain"/>
    <property type="match status" value="1"/>
</dbReference>
<dbReference type="Pfam" id="PF12937">
    <property type="entry name" value="F-box-like"/>
    <property type="match status" value="1"/>
</dbReference>
<sequence length="285" mass="30634">MPPDPRMDSLPVELLLELPGYLDSSQDLASLARVNKTFHTLVNPVLYERDAQAEKPASVFWAAEQGSMGTLEHAHAAGAPLGQAWYSEEPRGNLAKQPYRHKTSSSQKQSTSSGGSSRKSSKKKDKKQQQQYPEPGIYDDMQFLDYLDYGDEMPPAPRYWWHPLDLAASNGHEDVVKFLADKGVSMKAGGSRGLCDGCGQGGEKVHYPGHIASCGGHAGVETLIDELGGGSGGGGGGGSASKSKKKGHSVWSPQPQLPTAMKAPLADDDAAMLAYKDAMLEKYRF</sequence>
<feature type="compositionally biased region" description="Gly residues" evidence="2">
    <location>
        <begin position="227"/>
        <end position="239"/>
    </location>
</feature>
<dbReference type="InterPro" id="IPR036770">
    <property type="entry name" value="Ankyrin_rpt-contain_sf"/>
</dbReference>
<organism evidence="4 5">
    <name type="scientific">Bombardia bombarda</name>
    <dbReference type="NCBI Taxonomy" id="252184"/>
    <lineage>
        <taxon>Eukaryota</taxon>
        <taxon>Fungi</taxon>
        <taxon>Dikarya</taxon>
        <taxon>Ascomycota</taxon>
        <taxon>Pezizomycotina</taxon>
        <taxon>Sordariomycetes</taxon>
        <taxon>Sordariomycetidae</taxon>
        <taxon>Sordariales</taxon>
        <taxon>Lasiosphaeriaceae</taxon>
        <taxon>Bombardia</taxon>
    </lineage>
</organism>
<dbReference type="Proteomes" id="UP001174934">
    <property type="component" value="Unassembled WGS sequence"/>
</dbReference>
<evidence type="ECO:0000313" key="4">
    <source>
        <dbReference type="EMBL" id="KAK0630373.1"/>
    </source>
</evidence>
<evidence type="ECO:0000256" key="2">
    <source>
        <dbReference type="SAM" id="MobiDB-lite"/>
    </source>
</evidence>
<dbReference type="InterPro" id="IPR002110">
    <property type="entry name" value="Ankyrin_rpt"/>
</dbReference>
<dbReference type="InterPro" id="IPR036047">
    <property type="entry name" value="F-box-like_dom_sf"/>
</dbReference>
<dbReference type="PROSITE" id="PS50088">
    <property type="entry name" value="ANK_REPEAT"/>
    <property type="match status" value="1"/>
</dbReference>
<keyword evidence="1" id="KW-0040">ANK repeat</keyword>
<accession>A0AA39XAJ2</accession>
<feature type="region of interest" description="Disordered" evidence="2">
    <location>
        <begin position="226"/>
        <end position="261"/>
    </location>
</feature>
<dbReference type="InterPro" id="IPR001810">
    <property type="entry name" value="F-box_dom"/>
</dbReference>
<comment type="caution">
    <text evidence="4">The sequence shown here is derived from an EMBL/GenBank/DDBJ whole genome shotgun (WGS) entry which is preliminary data.</text>
</comment>
<feature type="repeat" description="ANK" evidence="1">
    <location>
        <begin position="163"/>
        <end position="191"/>
    </location>
</feature>
<dbReference type="SUPFAM" id="SSF81383">
    <property type="entry name" value="F-box domain"/>
    <property type="match status" value="1"/>
</dbReference>
<dbReference type="Pfam" id="PF00023">
    <property type="entry name" value="Ank"/>
    <property type="match status" value="1"/>
</dbReference>
<feature type="domain" description="F-box" evidence="3">
    <location>
        <begin position="7"/>
        <end position="49"/>
    </location>
</feature>
<dbReference type="SUPFAM" id="SSF48403">
    <property type="entry name" value="Ankyrin repeat"/>
    <property type="match status" value="1"/>
</dbReference>
<evidence type="ECO:0000256" key="1">
    <source>
        <dbReference type="PROSITE-ProRule" id="PRU00023"/>
    </source>
</evidence>
<gene>
    <name evidence="4" type="ORF">B0T17DRAFT_616038</name>
</gene>
<evidence type="ECO:0000313" key="5">
    <source>
        <dbReference type="Proteomes" id="UP001174934"/>
    </source>
</evidence>
<name>A0AA39XAJ2_9PEZI</name>
<dbReference type="EMBL" id="JAULSR010000002">
    <property type="protein sequence ID" value="KAK0630373.1"/>
    <property type="molecule type" value="Genomic_DNA"/>
</dbReference>
<dbReference type="SMART" id="SM00248">
    <property type="entry name" value="ANK"/>
    <property type="match status" value="1"/>
</dbReference>
<feature type="region of interest" description="Disordered" evidence="2">
    <location>
        <begin position="96"/>
        <end position="135"/>
    </location>
</feature>
<evidence type="ECO:0000259" key="3">
    <source>
        <dbReference type="Pfam" id="PF12937"/>
    </source>
</evidence>
<proteinExistence type="predicted"/>
<keyword evidence="5" id="KW-1185">Reference proteome</keyword>
<reference evidence="4" key="1">
    <citation type="submission" date="2023-06" db="EMBL/GenBank/DDBJ databases">
        <title>Genome-scale phylogeny and comparative genomics of the fungal order Sordariales.</title>
        <authorList>
            <consortium name="Lawrence Berkeley National Laboratory"/>
            <person name="Hensen N."/>
            <person name="Bonometti L."/>
            <person name="Westerberg I."/>
            <person name="Brannstrom I.O."/>
            <person name="Guillou S."/>
            <person name="Cros-Aarteil S."/>
            <person name="Calhoun S."/>
            <person name="Haridas S."/>
            <person name="Kuo A."/>
            <person name="Mondo S."/>
            <person name="Pangilinan J."/>
            <person name="Riley R."/>
            <person name="LaButti K."/>
            <person name="Andreopoulos B."/>
            <person name="Lipzen A."/>
            <person name="Chen C."/>
            <person name="Yanf M."/>
            <person name="Daum C."/>
            <person name="Ng V."/>
            <person name="Clum A."/>
            <person name="Steindorff A."/>
            <person name="Ohm R."/>
            <person name="Martin F."/>
            <person name="Silar P."/>
            <person name="Natvig D."/>
            <person name="Lalanne C."/>
            <person name="Gautier V."/>
            <person name="Ament-velasquez S.L."/>
            <person name="Kruys A."/>
            <person name="Hutchinson M.I."/>
            <person name="Powell A.J."/>
            <person name="Barry K."/>
            <person name="Miller A.N."/>
            <person name="Grigoriev I.V."/>
            <person name="Debuchy R."/>
            <person name="Gladieux P."/>
            <person name="Thoren M.H."/>
            <person name="Johannesson H."/>
        </authorList>
    </citation>
    <scope>NUCLEOTIDE SEQUENCE</scope>
    <source>
        <strain evidence="4">SMH3391-2</strain>
    </source>
</reference>
<protein>
    <recommendedName>
        <fullName evidence="3">F-box domain-containing protein</fullName>
    </recommendedName>
</protein>
<feature type="compositionally biased region" description="Low complexity" evidence="2">
    <location>
        <begin position="104"/>
        <end position="118"/>
    </location>
</feature>
<dbReference type="AlphaFoldDB" id="A0AA39XAJ2"/>